<evidence type="ECO:0000313" key="7">
    <source>
        <dbReference type="EMBL" id="OTG10280.1"/>
    </source>
</evidence>
<reference evidence="8" key="1">
    <citation type="journal article" date="2017" name="Nature">
        <title>The sunflower genome provides insights into oil metabolism, flowering and Asterid evolution.</title>
        <authorList>
            <person name="Badouin H."/>
            <person name="Gouzy J."/>
            <person name="Grassa C.J."/>
            <person name="Murat F."/>
            <person name="Staton S.E."/>
            <person name="Cottret L."/>
            <person name="Lelandais-Briere C."/>
            <person name="Owens G.L."/>
            <person name="Carrere S."/>
            <person name="Mayjonade B."/>
            <person name="Legrand L."/>
            <person name="Gill N."/>
            <person name="Kane N.C."/>
            <person name="Bowers J.E."/>
            <person name="Hubner S."/>
            <person name="Bellec A."/>
            <person name="Berard A."/>
            <person name="Berges H."/>
            <person name="Blanchet N."/>
            <person name="Boniface M.C."/>
            <person name="Brunel D."/>
            <person name="Catrice O."/>
            <person name="Chaidir N."/>
            <person name="Claudel C."/>
            <person name="Donnadieu C."/>
            <person name="Faraut T."/>
            <person name="Fievet G."/>
            <person name="Helmstetter N."/>
            <person name="King M."/>
            <person name="Knapp S.J."/>
            <person name="Lai Z."/>
            <person name="Le Paslier M.C."/>
            <person name="Lippi Y."/>
            <person name="Lorenzon L."/>
            <person name="Mandel J.R."/>
            <person name="Marage G."/>
            <person name="Marchand G."/>
            <person name="Marquand E."/>
            <person name="Bret-Mestries E."/>
            <person name="Morien E."/>
            <person name="Nambeesan S."/>
            <person name="Nguyen T."/>
            <person name="Pegot-Espagnet P."/>
            <person name="Pouilly N."/>
            <person name="Raftis F."/>
            <person name="Sallet E."/>
            <person name="Schiex T."/>
            <person name="Thomas J."/>
            <person name="Vandecasteele C."/>
            <person name="Vares D."/>
            <person name="Vear F."/>
            <person name="Vautrin S."/>
            <person name="Crespi M."/>
            <person name="Mangin B."/>
            <person name="Burke J.M."/>
            <person name="Salse J."/>
            <person name="Munos S."/>
            <person name="Vincourt P."/>
            <person name="Rieseberg L.H."/>
            <person name="Langlade N.B."/>
        </authorList>
    </citation>
    <scope>NUCLEOTIDE SEQUENCE [LARGE SCALE GENOMIC DNA]</scope>
    <source>
        <strain evidence="8">cv. SF193</strain>
    </source>
</reference>
<evidence type="ECO:0000256" key="3">
    <source>
        <dbReference type="ARBA" id="ARBA00022692"/>
    </source>
</evidence>
<protein>
    <submittedName>
        <fullName evidence="7">Putative xanthine/uracil/vitamin C permease</fullName>
    </submittedName>
</protein>
<feature type="transmembrane region" description="Helical" evidence="6">
    <location>
        <begin position="104"/>
        <end position="124"/>
    </location>
</feature>
<feature type="transmembrane region" description="Helical" evidence="6">
    <location>
        <begin position="136"/>
        <end position="152"/>
    </location>
</feature>
<evidence type="ECO:0000256" key="1">
    <source>
        <dbReference type="ARBA" id="ARBA00004141"/>
    </source>
</evidence>
<keyword evidence="8" id="KW-1185">Reference proteome</keyword>
<dbReference type="AlphaFoldDB" id="A0A251TGM2"/>
<sequence>MVVVVLGNGERAAARVPPTHKSDRFWFRQALVSEKQQEMNVGHLTLEQASIIDRHYCGNLMDGRTGGLNLTGSGRVIQISAAFMLFFSVFGKFGAIFTSIPLQIIAALNCVFFGCISSVGPGHLQFCNLNSFRTKFILGLSFLIGLSLLHFFREKCVVSDHGPVLTHSRWISEPLLGIDFMV</sequence>
<dbReference type="Proteomes" id="UP000215914">
    <property type="component" value="Chromosome 10"/>
</dbReference>
<evidence type="ECO:0000256" key="6">
    <source>
        <dbReference type="SAM" id="Phobius"/>
    </source>
</evidence>
<gene>
    <name evidence="7" type="ORF">HannXRQ_Chr10g0285871</name>
</gene>
<comment type="subcellular location">
    <subcellularLocation>
        <location evidence="1">Membrane</location>
        <topology evidence="1">Multi-pass membrane protein</topology>
    </subcellularLocation>
</comment>
<proteinExistence type="inferred from homology"/>
<dbReference type="STRING" id="4232.A0A251TGM2"/>
<evidence type="ECO:0000256" key="4">
    <source>
        <dbReference type="ARBA" id="ARBA00022989"/>
    </source>
</evidence>
<dbReference type="Pfam" id="PF00860">
    <property type="entry name" value="Xan_ur_permease"/>
    <property type="match status" value="1"/>
</dbReference>
<evidence type="ECO:0000313" key="8">
    <source>
        <dbReference type="Proteomes" id="UP000215914"/>
    </source>
</evidence>
<name>A0A251TGM2_HELAN</name>
<dbReference type="EMBL" id="CM007899">
    <property type="protein sequence ID" value="OTG10280.1"/>
    <property type="molecule type" value="Genomic_DNA"/>
</dbReference>
<dbReference type="PANTHER" id="PTHR11119">
    <property type="entry name" value="XANTHINE-URACIL / VITAMIN C PERMEASE FAMILY MEMBER"/>
    <property type="match status" value="1"/>
</dbReference>
<dbReference type="InParanoid" id="A0A251TGM2"/>
<keyword evidence="4 6" id="KW-1133">Transmembrane helix</keyword>
<dbReference type="InterPro" id="IPR006043">
    <property type="entry name" value="NCS2"/>
</dbReference>
<keyword evidence="3 6" id="KW-0812">Transmembrane</keyword>
<evidence type="ECO:0000256" key="5">
    <source>
        <dbReference type="ARBA" id="ARBA00023136"/>
    </source>
</evidence>
<dbReference type="GO" id="GO:0016020">
    <property type="term" value="C:membrane"/>
    <property type="evidence" value="ECO:0007669"/>
    <property type="project" value="UniProtKB-SubCell"/>
</dbReference>
<keyword evidence="5 6" id="KW-0472">Membrane</keyword>
<accession>A0A251TGM2</accession>
<organism evidence="7 8">
    <name type="scientific">Helianthus annuus</name>
    <name type="common">Common sunflower</name>
    <dbReference type="NCBI Taxonomy" id="4232"/>
    <lineage>
        <taxon>Eukaryota</taxon>
        <taxon>Viridiplantae</taxon>
        <taxon>Streptophyta</taxon>
        <taxon>Embryophyta</taxon>
        <taxon>Tracheophyta</taxon>
        <taxon>Spermatophyta</taxon>
        <taxon>Magnoliopsida</taxon>
        <taxon>eudicotyledons</taxon>
        <taxon>Gunneridae</taxon>
        <taxon>Pentapetalae</taxon>
        <taxon>asterids</taxon>
        <taxon>campanulids</taxon>
        <taxon>Asterales</taxon>
        <taxon>Asteraceae</taxon>
        <taxon>Asteroideae</taxon>
        <taxon>Heliantheae alliance</taxon>
        <taxon>Heliantheae</taxon>
        <taxon>Helianthus</taxon>
    </lineage>
</organism>
<comment type="similarity">
    <text evidence="2">Belongs to the nucleobase:cation symporter-2 (NCS2) (TC 2.A.40) family.</text>
</comment>
<evidence type="ECO:0000256" key="2">
    <source>
        <dbReference type="ARBA" id="ARBA00008821"/>
    </source>
</evidence>
<dbReference type="GO" id="GO:0022857">
    <property type="term" value="F:transmembrane transporter activity"/>
    <property type="evidence" value="ECO:0007669"/>
    <property type="project" value="InterPro"/>
</dbReference>